<feature type="region of interest" description="Disordered" evidence="1">
    <location>
        <begin position="44"/>
        <end position="99"/>
    </location>
</feature>
<feature type="compositionally biased region" description="Basic and acidic residues" evidence="1">
    <location>
        <begin position="44"/>
        <end position="60"/>
    </location>
</feature>
<protein>
    <submittedName>
        <fullName evidence="2">Uncharacterized protein</fullName>
    </submittedName>
</protein>
<feature type="compositionally biased region" description="Basic and acidic residues" evidence="1">
    <location>
        <begin position="69"/>
        <end position="99"/>
    </location>
</feature>
<gene>
    <name evidence="2" type="ORF">Cpir12675_000579</name>
</gene>
<keyword evidence="3" id="KW-1185">Reference proteome</keyword>
<proteinExistence type="predicted"/>
<reference evidence="2 3" key="1">
    <citation type="journal article" date="2024" name="IMA Fungus">
        <title>IMA Genome - F19 : A genome assembly and annotation guide to empower mycologists, including annotated draft genome sequences of Ceratocystis pirilliformis, Diaporthe australafricana, Fusarium ophioides, Paecilomyces lecythidis, and Sporothrix stenoceras.</title>
        <authorList>
            <person name="Aylward J."/>
            <person name="Wilson A.M."/>
            <person name="Visagie C.M."/>
            <person name="Spraker J."/>
            <person name="Barnes I."/>
            <person name="Buitendag C."/>
            <person name="Ceriani C."/>
            <person name="Del Mar Angel L."/>
            <person name="du Plessis D."/>
            <person name="Fuchs T."/>
            <person name="Gasser K."/>
            <person name="Kramer D."/>
            <person name="Li W."/>
            <person name="Munsamy K."/>
            <person name="Piso A."/>
            <person name="Price J.L."/>
            <person name="Sonnekus B."/>
            <person name="Thomas C."/>
            <person name="van der Nest A."/>
            <person name="van Dijk A."/>
            <person name="van Heerden A."/>
            <person name="van Vuuren N."/>
            <person name="Yilmaz N."/>
            <person name="Duong T.A."/>
            <person name="van der Merwe N.A."/>
            <person name="Wingfield M.J."/>
            <person name="Wingfield B.D."/>
        </authorList>
    </citation>
    <scope>NUCLEOTIDE SEQUENCE [LARGE SCALE GENOMIC DNA]</scope>
    <source>
        <strain evidence="2 3">CMW 12675</strain>
    </source>
</reference>
<evidence type="ECO:0000256" key="1">
    <source>
        <dbReference type="SAM" id="MobiDB-lite"/>
    </source>
</evidence>
<dbReference type="Proteomes" id="UP001583280">
    <property type="component" value="Unassembled WGS sequence"/>
</dbReference>
<evidence type="ECO:0000313" key="3">
    <source>
        <dbReference type="Proteomes" id="UP001583280"/>
    </source>
</evidence>
<name>A0ABR3ZMZ5_9PEZI</name>
<evidence type="ECO:0000313" key="2">
    <source>
        <dbReference type="EMBL" id="KAL1901213.1"/>
    </source>
</evidence>
<organism evidence="2 3">
    <name type="scientific">Ceratocystis pirilliformis</name>
    <dbReference type="NCBI Taxonomy" id="259994"/>
    <lineage>
        <taxon>Eukaryota</taxon>
        <taxon>Fungi</taxon>
        <taxon>Dikarya</taxon>
        <taxon>Ascomycota</taxon>
        <taxon>Pezizomycotina</taxon>
        <taxon>Sordariomycetes</taxon>
        <taxon>Hypocreomycetidae</taxon>
        <taxon>Microascales</taxon>
        <taxon>Ceratocystidaceae</taxon>
        <taxon>Ceratocystis</taxon>
    </lineage>
</organism>
<comment type="caution">
    <text evidence="2">The sequence shown here is derived from an EMBL/GenBank/DDBJ whole genome shotgun (WGS) entry which is preliminary data.</text>
</comment>
<accession>A0ABR3ZMZ5</accession>
<sequence length="99" mass="11348">MASKHGSRGSESLLLGYDENVDGRYILWNVNDEKVRATESVHFLNEKMQPRSPKREKQIDQADGDDVPEEPRDFGGKVLEREESADSDPVDKEMEMPER</sequence>
<dbReference type="EMBL" id="JAWDJO010000007">
    <property type="protein sequence ID" value="KAL1901213.1"/>
    <property type="molecule type" value="Genomic_DNA"/>
</dbReference>